<feature type="signal peptide" evidence="1">
    <location>
        <begin position="1"/>
        <end position="18"/>
    </location>
</feature>
<dbReference type="AlphaFoldDB" id="A0A8H7CSF9"/>
<dbReference type="EMBL" id="JACAZI010000013">
    <property type="protein sequence ID" value="KAF7345793.1"/>
    <property type="molecule type" value="Genomic_DNA"/>
</dbReference>
<feature type="chain" id="PRO_5034998955" description="Cupredoxin" evidence="1">
    <location>
        <begin position="19"/>
        <end position="244"/>
    </location>
</feature>
<proteinExistence type="predicted"/>
<dbReference type="CDD" id="cd00920">
    <property type="entry name" value="Cupredoxin"/>
    <property type="match status" value="1"/>
</dbReference>
<dbReference type="InterPro" id="IPR008972">
    <property type="entry name" value="Cupredoxin"/>
</dbReference>
<sequence length="244" mass="24351">MRFSFALATLAAVCSVQADNILIQVGANNALTFSPSNITAKVGDTIAFQFQSKNHSITQSSFASPCVKSGVVDSGFQFVTPGQAQLPQYSFNVTDLNPLWFFCAQTNPANHCNAGMVFSVNANETSPKTFAAFQALAMGNSGAIASSVAASVVASVTSAAAGAINTATSDIASVVQQGTSILPSVISDATSVIGNGVSDATAAAGAAASDAAKAAGGLIGAGVRVNANSLTFLVGLGVAVHLLL</sequence>
<gene>
    <name evidence="2" type="ORF">MVEN_01600000</name>
</gene>
<keyword evidence="3" id="KW-1185">Reference proteome</keyword>
<dbReference type="SUPFAM" id="SSF49503">
    <property type="entry name" value="Cupredoxins"/>
    <property type="match status" value="1"/>
</dbReference>
<organism evidence="2 3">
    <name type="scientific">Mycena venus</name>
    <dbReference type="NCBI Taxonomy" id="2733690"/>
    <lineage>
        <taxon>Eukaryota</taxon>
        <taxon>Fungi</taxon>
        <taxon>Dikarya</taxon>
        <taxon>Basidiomycota</taxon>
        <taxon>Agaricomycotina</taxon>
        <taxon>Agaricomycetes</taxon>
        <taxon>Agaricomycetidae</taxon>
        <taxon>Agaricales</taxon>
        <taxon>Marasmiineae</taxon>
        <taxon>Mycenaceae</taxon>
        <taxon>Mycena</taxon>
    </lineage>
</organism>
<evidence type="ECO:0000256" key="1">
    <source>
        <dbReference type="SAM" id="SignalP"/>
    </source>
</evidence>
<evidence type="ECO:0000313" key="2">
    <source>
        <dbReference type="EMBL" id="KAF7345793.1"/>
    </source>
</evidence>
<accession>A0A8H7CSF9</accession>
<name>A0A8H7CSF9_9AGAR</name>
<evidence type="ECO:0008006" key="4">
    <source>
        <dbReference type="Google" id="ProtNLM"/>
    </source>
</evidence>
<evidence type="ECO:0000313" key="3">
    <source>
        <dbReference type="Proteomes" id="UP000620124"/>
    </source>
</evidence>
<reference evidence="2" key="1">
    <citation type="submission" date="2020-05" db="EMBL/GenBank/DDBJ databases">
        <title>Mycena genomes resolve the evolution of fungal bioluminescence.</title>
        <authorList>
            <person name="Tsai I.J."/>
        </authorList>
    </citation>
    <scope>NUCLEOTIDE SEQUENCE</scope>
    <source>
        <strain evidence="2">CCC161011</strain>
    </source>
</reference>
<protein>
    <recommendedName>
        <fullName evidence="4">Cupredoxin</fullName>
    </recommendedName>
</protein>
<dbReference type="Proteomes" id="UP000620124">
    <property type="component" value="Unassembled WGS sequence"/>
</dbReference>
<dbReference type="OrthoDB" id="1921208at2759"/>
<dbReference type="InterPro" id="IPR052953">
    <property type="entry name" value="Ser-rich/MCO-related"/>
</dbReference>
<dbReference type="PANTHER" id="PTHR34883:SF15">
    <property type="entry name" value="EXTRACELLULAR SERINE-RICH PROTEIN"/>
    <property type="match status" value="1"/>
</dbReference>
<dbReference type="PANTHER" id="PTHR34883">
    <property type="entry name" value="SERINE-RICH PROTEIN, PUTATIVE-RELATED-RELATED"/>
    <property type="match status" value="1"/>
</dbReference>
<dbReference type="Gene3D" id="2.60.40.420">
    <property type="entry name" value="Cupredoxins - blue copper proteins"/>
    <property type="match status" value="1"/>
</dbReference>
<comment type="caution">
    <text evidence="2">The sequence shown here is derived from an EMBL/GenBank/DDBJ whole genome shotgun (WGS) entry which is preliminary data.</text>
</comment>
<keyword evidence="1" id="KW-0732">Signal</keyword>